<evidence type="ECO:0000256" key="12">
    <source>
        <dbReference type="ARBA" id="ARBA00029354"/>
    </source>
</evidence>
<dbReference type="NCBIfam" id="TIGR00228">
    <property type="entry name" value="ruvC"/>
    <property type="match status" value="1"/>
</dbReference>
<evidence type="ECO:0000256" key="13">
    <source>
        <dbReference type="HAMAP-Rule" id="MF_00034"/>
    </source>
</evidence>
<dbReference type="Proteomes" id="UP000183760">
    <property type="component" value="Unassembled WGS sequence"/>
</dbReference>
<dbReference type="InterPro" id="IPR036397">
    <property type="entry name" value="RNaseH_sf"/>
</dbReference>
<dbReference type="PANTHER" id="PTHR30194">
    <property type="entry name" value="CROSSOVER JUNCTION ENDODEOXYRIBONUCLEASE RUVC"/>
    <property type="match status" value="1"/>
</dbReference>
<keyword evidence="7 13" id="KW-0378">Hydrolase</keyword>
<comment type="function">
    <text evidence="13">The RuvA-RuvB-RuvC complex processes Holliday junction (HJ) DNA during genetic recombination and DNA repair. Endonuclease that resolves HJ intermediates. Cleaves cruciform DNA by making single-stranded nicks across the HJ at symmetrical positions within the homologous arms, yielding a 5'-phosphate and a 3'-hydroxyl group; requires a central core of homology in the junction. The consensus cleavage sequence is 5'-(A/T)TT(C/G)-3'. Cleavage occurs on the 3'-side of the TT dinucleotide at the point of strand exchange. HJ branch migration catalyzed by RuvA-RuvB allows RuvC to scan DNA until it finds its consensus sequence, where it cleaves and resolves the cruciform DNA.</text>
</comment>
<keyword evidence="5 13" id="KW-0255">Endonuclease</keyword>
<dbReference type="AlphaFoldDB" id="A0A511T276"/>
<feature type="binding site" evidence="13">
    <location>
        <position position="145"/>
    </location>
    <ligand>
        <name>Mg(2+)</name>
        <dbReference type="ChEBI" id="CHEBI:18420"/>
        <label>1</label>
    </ligand>
</feature>
<feature type="active site" evidence="13">
    <location>
        <position position="71"/>
    </location>
</feature>
<sequence>MESTVRVLGVDPGSRFMGYGVVEEKRGRLVHVGHGVIKVDEDAPLALRLKELHAALSAQLAHFRPEAVAVEGVFTFRNARSALVLGHARGVALLAAAQVALPVFEYPPAKVKKSVGAGGADGKDAVARMVKTLLGLQAVDLGRADASDALAVALCHLNHGRSAIPTAGPTTKKRKGAAALLADRLAPSYRRPEAG</sequence>
<feature type="active site" evidence="13">
    <location>
        <position position="145"/>
    </location>
</feature>
<accession>A0A511T276</accession>
<evidence type="ECO:0000256" key="11">
    <source>
        <dbReference type="ARBA" id="ARBA00023204"/>
    </source>
</evidence>
<keyword evidence="3 13" id="KW-0540">Nuclease</keyword>
<feature type="active site" evidence="13">
    <location>
        <position position="11"/>
    </location>
</feature>
<feature type="binding site" evidence="13">
    <location>
        <position position="11"/>
    </location>
    <ligand>
        <name>Mg(2+)</name>
        <dbReference type="ChEBI" id="CHEBI:18420"/>
        <label>1</label>
    </ligand>
</feature>
<dbReference type="FunFam" id="3.30.420.10:FF:000002">
    <property type="entry name" value="Crossover junction endodeoxyribonuclease RuvC"/>
    <property type="match status" value="1"/>
</dbReference>
<comment type="similarity">
    <text evidence="1 13">Belongs to the RuvC family.</text>
</comment>
<keyword evidence="6 13" id="KW-0227">DNA damage</keyword>
<dbReference type="EC" id="3.1.21.10" evidence="13 14"/>
<evidence type="ECO:0000256" key="6">
    <source>
        <dbReference type="ARBA" id="ARBA00022763"/>
    </source>
</evidence>
<keyword evidence="9 13" id="KW-0238">DNA-binding</keyword>
<dbReference type="SUPFAM" id="SSF53098">
    <property type="entry name" value="Ribonuclease H-like"/>
    <property type="match status" value="1"/>
</dbReference>
<dbReference type="CDD" id="cd16962">
    <property type="entry name" value="RuvC"/>
    <property type="match status" value="1"/>
</dbReference>
<dbReference type="EMBL" id="BJXR01000027">
    <property type="protein sequence ID" value="GEN08260.1"/>
    <property type="molecule type" value="Genomic_DNA"/>
</dbReference>
<evidence type="ECO:0000313" key="17">
    <source>
        <dbReference type="Proteomes" id="UP000183760"/>
    </source>
</evidence>
<dbReference type="STRING" id="1334629.MFUL124B02_29805"/>
<dbReference type="GO" id="GO:0006281">
    <property type="term" value="P:DNA repair"/>
    <property type="evidence" value="ECO:0007669"/>
    <property type="project" value="UniProtKB-UniRule"/>
</dbReference>
<gene>
    <name evidence="13 15" type="primary">ruvC</name>
    <name evidence="15" type="ORF">MFU01_32970</name>
    <name evidence="16" type="ORF">SAMN05443572_106314</name>
</gene>
<evidence type="ECO:0000313" key="16">
    <source>
        <dbReference type="EMBL" id="SEU21711.1"/>
    </source>
</evidence>
<dbReference type="Proteomes" id="UP000321514">
    <property type="component" value="Unassembled WGS sequence"/>
</dbReference>
<dbReference type="Gene3D" id="3.30.420.10">
    <property type="entry name" value="Ribonuclease H-like superfamily/Ribonuclease H"/>
    <property type="match status" value="1"/>
</dbReference>
<evidence type="ECO:0000256" key="3">
    <source>
        <dbReference type="ARBA" id="ARBA00022722"/>
    </source>
</evidence>
<evidence type="ECO:0000256" key="10">
    <source>
        <dbReference type="ARBA" id="ARBA00023172"/>
    </source>
</evidence>
<comment type="subunit">
    <text evidence="13">Homodimer which binds Holliday junction (HJ) DNA. The HJ becomes 2-fold symmetrical on binding to RuvC with unstacked arms; it has a different conformation from HJ DNA in complex with RuvA. In the full resolvosome a probable DNA-RuvA(4)-RuvB(12)-RuvC(2) complex forms which resolves the HJ.</text>
</comment>
<evidence type="ECO:0000313" key="15">
    <source>
        <dbReference type="EMBL" id="GEN08260.1"/>
    </source>
</evidence>
<dbReference type="HAMAP" id="MF_00034">
    <property type="entry name" value="RuvC"/>
    <property type="match status" value="1"/>
</dbReference>
<dbReference type="PANTHER" id="PTHR30194:SF3">
    <property type="entry name" value="CROSSOVER JUNCTION ENDODEOXYRIBONUCLEASE RUVC"/>
    <property type="match status" value="1"/>
</dbReference>
<comment type="cofactor">
    <cofactor evidence="13">
        <name>Mg(2+)</name>
        <dbReference type="ChEBI" id="CHEBI:18420"/>
    </cofactor>
    <text evidence="13">Binds 2 Mg(2+) ion per subunit.</text>
</comment>
<evidence type="ECO:0000256" key="14">
    <source>
        <dbReference type="NCBIfam" id="TIGR00228"/>
    </source>
</evidence>
<proteinExistence type="inferred from homology"/>
<evidence type="ECO:0000256" key="2">
    <source>
        <dbReference type="ARBA" id="ARBA00022490"/>
    </source>
</evidence>
<organism evidence="15 18">
    <name type="scientific">Myxococcus fulvus</name>
    <dbReference type="NCBI Taxonomy" id="33"/>
    <lineage>
        <taxon>Bacteria</taxon>
        <taxon>Pseudomonadati</taxon>
        <taxon>Myxococcota</taxon>
        <taxon>Myxococcia</taxon>
        <taxon>Myxococcales</taxon>
        <taxon>Cystobacterineae</taxon>
        <taxon>Myxococcaceae</taxon>
        <taxon>Myxococcus</taxon>
    </lineage>
</organism>
<feature type="binding site" evidence="13">
    <location>
        <position position="71"/>
    </location>
    <ligand>
        <name>Mg(2+)</name>
        <dbReference type="ChEBI" id="CHEBI:18420"/>
        <label>2</label>
    </ligand>
</feature>
<dbReference type="InterPro" id="IPR012337">
    <property type="entry name" value="RNaseH-like_sf"/>
</dbReference>
<comment type="caution">
    <text evidence="15">The sequence shown here is derived from an EMBL/GenBank/DDBJ whole genome shotgun (WGS) entry which is preliminary data.</text>
</comment>
<evidence type="ECO:0000256" key="4">
    <source>
        <dbReference type="ARBA" id="ARBA00022723"/>
    </source>
</evidence>
<evidence type="ECO:0000256" key="7">
    <source>
        <dbReference type="ARBA" id="ARBA00022801"/>
    </source>
</evidence>
<dbReference type="InterPro" id="IPR002176">
    <property type="entry name" value="X-over_junc_endoDNase_RuvC"/>
</dbReference>
<dbReference type="GO" id="GO:0008821">
    <property type="term" value="F:crossover junction DNA endonuclease activity"/>
    <property type="evidence" value="ECO:0007669"/>
    <property type="project" value="UniProtKB-UniRule"/>
</dbReference>
<evidence type="ECO:0000313" key="18">
    <source>
        <dbReference type="Proteomes" id="UP000321514"/>
    </source>
</evidence>
<keyword evidence="11 13" id="KW-0234">DNA repair</keyword>
<dbReference type="GO" id="GO:0003677">
    <property type="term" value="F:DNA binding"/>
    <property type="evidence" value="ECO:0007669"/>
    <property type="project" value="UniProtKB-KW"/>
</dbReference>
<dbReference type="Pfam" id="PF02075">
    <property type="entry name" value="RuvC"/>
    <property type="match status" value="1"/>
</dbReference>
<evidence type="ECO:0000256" key="1">
    <source>
        <dbReference type="ARBA" id="ARBA00009518"/>
    </source>
</evidence>
<dbReference type="GO" id="GO:0000287">
    <property type="term" value="F:magnesium ion binding"/>
    <property type="evidence" value="ECO:0007669"/>
    <property type="project" value="UniProtKB-UniRule"/>
</dbReference>
<keyword evidence="4 13" id="KW-0479">Metal-binding</keyword>
<keyword evidence="10 13" id="KW-0233">DNA recombination</keyword>
<evidence type="ECO:0000256" key="8">
    <source>
        <dbReference type="ARBA" id="ARBA00022842"/>
    </source>
</evidence>
<reference evidence="16 17" key="1">
    <citation type="submission" date="2016-10" db="EMBL/GenBank/DDBJ databases">
        <authorList>
            <person name="Varghese N."/>
            <person name="Submissions S."/>
        </authorList>
    </citation>
    <scope>NUCLEOTIDE SEQUENCE [LARGE SCALE GENOMIC DNA]</scope>
    <source>
        <strain evidence="16 17">DSM 16525</strain>
    </source>
</reference>
<evidence type="ECO:0000256" key="9">
    <source>
        <dbReference type="ARBA" id="ARBA00023125"/>
    </source>
</evidence>
<dbReference type="GO" id="GO:0048476">
    <property type="term" value="C:Holliday junction resolvase complex"/>
    <property type="evidence" value="ECO:0007669"/>
    <property type="project" value="UniProtKB-UniRule"/>
</dbReference>
<dbReference type="GO" id="GO:0005737">
    <property type="term" value="C:cytoplasm"/>
    <property type="evidence" value="ECO:0007669"/>
    <property type="project" value="UniProtKB-SubCell"/>
</dbReference>
<name>A0A511T276_MYXFU</name>
<evidence type="ECO:0000256" key="5">
    <source>
        <dbReference type="ARBA" id="ARBA00022759"/>
    </source>
</evidence>
<comment type="subcellular location">
    <subcellularLocation>
        <location evidence="13">Cytoplasm</location>
    </subcellularLocation>
</comment>
<dbReference type="PRINTS" id="PR00696">
    <property type="entry name" value="RSOLVASERUVC"/>
</dbReference>
<comment type="catalytic activity">
    <reaction evidence="12 13">
        <text>Endonucleolytic cleavage at a junction such as a reciprocal single-stranded crossover between two homologous DNA duplexes (Holliday junction).</text>
        <dbReference type="EC" id="3.1.21.10"/>
    </reaction>
</comment>
<keyword evidence="17" id="KW-1185">Reference proteome</keyword>
<dbReference type="GO" id="GO:0006310">
    <property type="term" value="P:DNA recombination"/>
    <property type="evidence" value="ECO:0007669"/>
    <property type="project" value="UniProtKB-UniRule"/>
</dbReference>
<reference evidence="15 18" key="2">
    <citation type="submission" date="2019-07" db="EMBL/GenBank/DDBJ databases">
        <title>Whole genome shotgun sequence of Myxococcus fulvus NBRC 100333.</title>
        <authorList>
            <person name="Hosoyama A."/>
            <person name="Uohara A."/>
            <person name="Ohji S."/>
            <person name="Ichikawa N."/>
        </authorList>
    </citation>
    <scope>NUCLEOTIDE SEQUENCE [LARGE SCALE GENOMIC DNA]</scope>
    <source>
        <strain evidence="15 18">NBRC 100333</strain>
    </source>
</reference>
<keyword evidence="8 13" id="KW-0460">Magnesium</keyword>
<protein>
    <recommendedName>
        <fullName evidence="13 14">Crossover junction endodeoxyribonuclease RuvC</fullName>
        <ecNumber evidence="13 14">3.1.21.10</ecNumber>
    </recommendedName>
    <alternativeName>
        <fullName evidence="13">Holliday junction nuclease RuvC</fullName>
    </alternativeName>
    <alternativeName>
        <fullName evidence="13">Holliday junction resolvase RuvC</fullName>
    </alternativeName>
</protein>
<dbReference type="EMBL" id="FOIB01000006">
    <property type="protein sequence ID" value="SEU21711.1"/>
    <property type="molecule type" value="Genomic_DNA"/>
</dbReference>
<keyword evidence="2 13" id="KW-0963">Cytoplasm</keyword>